<feature type="active site" description="Charge relay system" evidence="5">
    <location>
        <position position="421"/>
    </location>
</feature>
<accession>A0A846MNX9</accession>
<name>A0A846MNX9_9BACT</name>
<evidence type="ECO:0000313" key="9">
    <source>
        <dbReference type="EMBL" id="NIK73110.1"/>
    </source>
</evidence>
<keyword evidence="7" id="KW-0812">Transmembrane</keyword>
<evidence type="ECO:0000313" key="10">
    <source>
        <dbReference type="Proteomes" id="UP000537126"/>
    </source>
</evidence>
<dbReference type="PROSITE" id="PS00138">
    <property type="entry name" value="SUBTILASE_SER"/>
    <property type="match status" value="1"/>
</dbReference>
<dbReference type="Pfam" id="PF00082">
    <property type="entry name" value="Peptidase_S8"/>
    <property type="match status" value="1"/>
</dbReference>
<keyword evidence="10" id="KW-1185">Reference proteome</keyword>
<evidence type="ECO:0000256" key="3">
    <source>
        <dbReference type="ARBA" id="ARBA00022801"/>
    </source>
</evidence>
<dbReference type="InterPro" id="IPR000209">
    <property type="entry name" value="Peptidase_S8/S53_dom"/>
</dbReference>
<feature type="active site" description="Charge relay system" evidence="5">
    <location>
        <position position="204"/>
    </location>
</feature>
<evidence type="ECO:0000256" key="7">
    <source>
        <dbReference type="SAM" id="Phobius"/>
    </source>
</evidence>
<dbReference type="Proteomes" id="UP000537126">
    <property type="component" value="Unassembled WGS sequence"/>
</dbReference>
<dbReference type="GO" id="GO:0006508">
    <property type="term" value="P:proteolysis"/>
    <property type="evidence" value="ECO:0007669"/>
    <property type="project" value="UniProtKB-KW"/>
</dbReference>
<evidence type="ECO:0000256" key="6">
    <source>
        <dbReference type="SAM" id="MobiDB-lite"/>
    </source>
</evidence>
<feature type="region of interest" description="Disordered" evidence="6">
    <location>
        <begin position="140"/>
        <end position="167"/>
    </location>
</feature>
<dbReference type="InterPro" id="IPR015500">
    <property type="entry name" value="Peptidase_S8_subtilisin-rel"/>
</dbReference>
<dbReference type="InterPro" id="IPR036852">
    <property type="entry name" value="Peptidase_S8/S53_dom_sf"/>
</dbReference>
<keyword evidence="4 5" id="KW-0720">Serine protease</keyword>
<dbReference type="PROSITE" id="PS51892">
    <property type="entry name" value="SUBTILASE"/>
    <property type="match status" value="1"/>
</dbReference>
<gene>
    <name evidence="9" type="ORF">FHS56_000596</name>
</gene>
<keyword evidence="7" id="KW-0472">Membrane</keyword>
<dbReference type="InterPro" id="IPR050131">
    <property type="entry name" value="Peptidase_S8_subtilisin-like"/>
</dbReference>
<evidence type="ECO:0000256" key="5">
    <source>
        <dbReference type="PROSITE-ProRule" id="PRU01240"/>
    </source>
</evidence>
<dbReference type="NCBIfam" id="TIGR04183">
    <property type="entry name" value="Por_Secre_tail"/>
    <property type="match status" value="1"/>
</dbReference>
<evidence type="ECO:0000256" key="1">
    <source>
        <dbReference type="ARBA" id="ARBA00011073"/>
    </source>
</evidence>
<evidence type="ECO:0000256" key="4">
    <source>
        <dbReference type="ARBA" id="ARBA00022825"/>
    </source>
</evidence>
<comment type="similarity">
    <text evidence="1 5">Belongs to the peptidase S8 family.</text>
</comment>
<dbReference type="RefSeq" id="WP_166918385.1">
    <property type="nucleotide sequence ID" value="NZ_JAASRN010000001.1"/>
</dbReference>
<dbReference type="Gene3D" id="3.40.50.200">
    <property type="entry name" value="Peptidase S8/S53 domain"/>
    <property type="match status" value="1"/>
</dbReference>
<dbReference type="PANTHER" id="PTHR43806:SF67">
    <property type="entry name" value="EGF-LIKE DOMAIN-CONTAINING PROTEIN"/>
    <property type="match status" value="1"/>
</dbReference>
<feature type="domain" description="Peptidase S8/S53" evidence="8">
    <location>
        <begin position="195"/>
        <end position="467"/>
    </location>
</feature>
<evidence type="ECO:0000259" key="8">
    <source>
        <dbReference type="Pfam" id="PF00082"/>
    </source>
</evidence>
<reference evidence="9 10" key="1">
    <citation type="submission" date="2020-03" db="EMBL/GenBank/DDBJ databases">
        <title>Genomic Encyclopedia of Type Strains, Phase IV (KMG-IV): sequencing the most valuable type-strain genomes for metagenomic binning, comparative biology and taxonomic classification.</title>
        <authorList>
            <person name="Goeker M."/>
        </authorList>
    </citation>
    <scope>NUCLEOTIDE SEQUENCE [LARGE SCALE GENOMIC DNA]</scope>
    <source>
        <strain evidence="9 10">DSM 5718</strain>
    </source>
</reference>
<dbReference type="InterPro" id="IPR026444">
    <property type="entry name" value="Secre_tail"/>
</dbReference>
<dbReference type="EMBL" id="JAASRN010000001">
    <property type="protein sequence ID" value="NIK73110.1"/>
    <property type="molecule type" value="Genomic_DNA"/>
</dbReference>
<protein>
    <recommendedName>
        <fullName evidence="8">Peptidase S8/S53 domain-containing protein</fullName>
    </recommendedName>
</protein>
<evidence type="ECO:0000256" key="2">
    <source>
        <dbReference type="ARBA" id="ARBA00022670"/>
    </source>
</evidence>
<proteinExistence type="inferred from homology"/>
<dbReference type="PANTHER" id="PTHR43806">
    <property type="entry name" value="PEPTIDASE S8"/>
    <property type="match status" value="1"/>
</dbReference>
<keyword evidence="2 5" id="KW-0645">Protease</keyword>
<keyword evidence="3 5" id="KW-0378">Hydrolase</keyword>
<dbReference type="AlphaFoldDB" id="A0A846MNX9"/>
<dbReference type="PRINTS" id="PR00723">
    <property type="entry name" value="SUBTILISIN"/>
</dbReference>
<dbReference type="GO" id="GO:0004252">
    <property type="term" value="F:serine-type endopeptidase activity"/>
    <property type="evidence" value="ECO:0007669"/>
    <property type="project" value="UniProtKB-UniRule"/>
</dbReference>
<sequence>MESKRCKNKRGLSFLNIFLGLYCVLVAWAAHAQNNPNLSYYFIPFTDKKNTPYNVEHPEAFLSPRAIERRQKMGIPITERDLPVSPDYVAQVANTGARVRYTSKWLNGVVVVCTDDQLTEIQKLTFVDLEGIDYLKPGETVDPPGLAKTRKQKQRSASASVATPTPPQHLAEYGQALAQNQLIGVPYLHMQGKMGKGILIAIFDTGFHNVDEIDFFQHLFEENRIVATYDFVIGEESVYEDDSHGRMVLSCMAAYKPGEMIGSAPAASYALLRTEDVSSEYRIEEYNWLRAAEYADSLGADLINSSLGYSVFDDPNMNYVAEQLNGKTALITRAANIAAEVGILVVNSAGNEGNSQWKYITVPADSPTTLAIGGIDAQGEIAFFSSIGLPSSQVVKPDVVGVAYRTTVVKNGFVGLANGTSFSSPTVCGMIACLYEAYPQLTIDQLRNAVRLSGDRSSSPDYTYGYGVPHAQRAAEVIEKDILRSKNYDFPDSGFRIYPNPYDRREGVIFIEWGKELHGKNAQLQIISSDGKLMLERNFSQIAHFGSITLKREERLLPAGTYLVKVSIAEHPVLTQRLVIE</sequence>
<organism evidence="9 10">
    <name type="scientific">Thermonema lapsum</name>
    <dbReference type="NCBI Taxonomy" id="28195"/>
    <lineage>
        <taxon>Bacteria</taxon>
        <taxon>Pseudomonadati</taxon>
        <taxon>Bacteroidota</taxon>
        <taxon>Cytophagia</taxon>
        <taxon>Cytophagales</taxon>
        <taxon>Thermonemataceae</taxon>
        <taxon>Thermonema</taxon>
    </lineage>
</organism>
<dbReference type="CDD" id="cd07493">
    <property type="entry name" value="Peptidases_S8_9"/>
    <property type="match status" value="1"/>
</dbReference>
<feature type="active site" description="Charge relay system" evidence="5">
    <location>
        <position position="244"/>
    </location>
</feature>
<comment type="caution">
    <text evidence="9">The sequence shown here is derived from an EMBL/GenBank/DDBJ whole genome shotgun (WGS) entry which is preliminary data.</text>
</comment>
<feature type="transmembrane region" description="Helical" evidence="7">
    <location>
        <begin position="12"/>
        <end position="30"/>
    </location>
</feature>
<dbReference type="SUPFAM" id="SSF52743">
    <property type="entry name" value="Subtilisin-like"/>
    <property type="match status" value="1"/>
</dbReference>
<keyword evidence="7" id="KW-1133">Transmembrane helix</keyword>
<dbReference type="InterPro" id="IPR023828">
    <property type="entry name" value="Peptidase_S8_Ser-AS"/>
</dbReference>